<gene>
    <name evidence="10" type="primary">engB</name>
    <name evidence="12" type="ORF">IHQ68_09680</name>
</gene>
<evidence type="ECO:0000256" key="3">
    <source>
        <dbReference type="ARBA" id="ARBA00022618"/>
    </source>
</evidence>
<dbReference type="EMBL" id="JADBEO010000017">
    <property type="protein sequence ID" value="MDR4306886.1"/>
    <property type="molecule type" value="Genomic_DNA"/>
</dbReference>
<comment type="caution">
    <text evidence="12">The sequence shown here is derived from an EMBL/GenBank/DDBJ whole genome shotgun (WGS) entry which is preliminary data.</text>
</comment>
<keyword evidence="4" id="KW-0479">Metal-binding</keyword>
<comment type="function">
    <text evidence="10">Necessary for normal cell division and for the maintenance of normal septation.</text>
</comment>
<keyword evidence="7 10" id="KW-0342">GTP-binding</keyword>
<dbReference type="SUPFAM" id="SSF52540">
    <property type="entry name" value="P-loop containing nucleoside triphosphate hydrolases"/>
    <property type="match status" value="1"/>
</dbReference>
<protein>
    <recommendedName>
        <fullName evidence="10">Probable GTP-binding protein EngB</fullName>
    </recommendedName>
</protein>
<evidence type="ECO:0000256" key="9">
    <source>
        <dbReference type="ARBA" id="ARBA00023306"/>
    </source>
</evidence>
<evidence type="ECO:0000256" key="6">
    <source>
        <dbReference type="ARBA" id="ARBA00022842"/>
    </source>
</evidence>
<organism evidence="12 13">
    <name type="scientific">Chelatococcus sambhunathii</name>
    <dbReference type="NCBI Taxonomy" id="363953"/>
    <lineage>
        <taxon>Bacteria</taxon>
        <taxon>Pseudomonadati</taxon>
        <taxon>Pseudomonadota</taxon>
        <taxon>Alphaproteobacteria</taxon>
        <taxon>Hyphomicrobiales</taxon>
        <taxon>Chelatococcaceae</taxon>
        <taxon>Chelatococcus</taxon>
    </lineage>
</organism>
<dbReference type="InterPro" id="IPR006073">
    <property type="entry name" value="GTP-bd"/>
</dbReference>
<reference evidence="12" key="1">
    <citation type="submission" date="2020-10" db="EMBL/GenBank/DDBJ databases">
        <authorList>
            <person name="Abbas A."/>
            <person name="Razzaq R."/>
            <person name="Waqas M."/>
            <person name="Abbas N."/>
            <person name="Nielsen T.K."/>
            <person name="Hansen L.H."/>
            <person name="Hussain S."/>
            <person name="Shahid M."/>
        </authorList>
    </citation>
    <scope>NUCLEOTIDE SEQUENCE</scope>
    <source>
        <strain evidence="12">S14</strain>
    </source>
</reference>
<dbReference type="Pfam" id="PF01926">
    <property type="entry name" value="MMR_HSR1"/>
    <property type="match status" value="1"/>
</dbReference>
<name>A0ABU1DFL2_9HYPH</name>
<dbReference type="HAMAP" id="MF_00321">
    <property type="entry name" value="GTPase_EngB"/>
    <property type="match status" value="1"/>
</dbReference>
<accession>A0ABU1DFL2</accession>
<evidence type="ECO:0000259" key="11">
    <source>
        <dbReference type="PROSITE" id="PS51706"/>
    </source>
</evidence>
<dbReference type="CDD" id="cd01876">
    <property type="entry name" value="YihA_EngB"/>
    <property type="match status" value="1"/>
</dbReference>
<dbReference type="Proteomes" id="UP001181622">
    <property type="component" value="Unassembled WGS sequence"/>
</dbReference>
<keyword evidence="5 10" id="KW-0547">Nucleotide-binding</keyword>
<sequence>MTPFRSRRVTDPASEPEDPYLEIGRKLFAGPCDFVKSCAKLEQLPDMDRAEIAFAGRSNVGKSTLVNALTGRKTLAKTSNTPGRTQMLNYFALGTPAYLVDMPGYGYAQAPVEQVKAWTRLVQAYLRGRATLARVFVLIDGRHGIKEVDKDALDLLDAAATSYQIVLTKIDHLTGAARADRLAGTLDALKRRPAAYPEVLATSSRDGIGIAETRAAIARVIAERPMG</sequence>
<evidence type="ECO:0000256" key="10">
    <source>
        <dbReference type="HAMAP-Rule" id="MF_00321"/>
    </source>
</evidence>
<comment type="similarity">
    <text evidence="2 10">Belongs to the TRAFAC class TrmE-Era-EngA-EngB-Septin-like GTPase superfamily. EngB GTPase family.</text>
</comment>
<feature type="domain" description="EngB-type G" evidence="11">
    <location>
        <begin position="48"/>
        <end position="223"/>
    </location>
</feature>
<comment type="cofactor">
    <cofactor evidence="1">
        <name>Mg(2+)</name>
        <dbReference type="ChEBI" id="CHEBI:18420"/>
    </cofactor>
</comment>
<evidence type="ECO:0000256" key="8">
    <source>
        <dbReference type="ARBA" id="ARBA00023210"/>
    </source>
</evidence>
<dbReference type="RefSeq" id="WP_309391182.1">
    <property type="nucleotide sequence ID" value="NZ_JADBEO010000017.1"/>
</dbReference>
<dbReference type="PROSITE" id="PS51706">
    <property type="entry name" value="G_ENGB"/>
    <property type="match status" value="1"/>
</dbReference>
<keyword evidence="6" id="KW-0460">Magnesium</keyword>
<evidence type="ECO:0000256" key="5">
    <source>
        <dbReference type="ARBA" id="ARBA00022741"/>
    </source>
</evidence>
<evidence type="ECO:0000256" key="7">
    <source>
        <dbReference type="ARBA" id="ARBA00023134"/>
    </source>
</evidence>
<keyword evidence="13" id="KW-1185">Reference proteome</keyword>
<evidence type="ECO:0000256" key="4">
    <source>
        <dbReference type="ARBA" id="ARBA00022723"/>
    </source>
</evidence>
<dbReference type="PANTHER" id="PTHR11649">
    <property type="entry name" value="MSS1/TRME-RELATED GTP-BINDING PROTEIN"/>
    <property type="match status" value="1"/>
</dbReference>
<dbReference type="InterPro" id="IPR027417">
    <property type="entry name" value="P-loop_NTPase"/>
</dbReference>
<evidence type="ECO:0000313" key="12">
    <source>
        <dbReference type="EMBL" id="MDR4306886.1"/>
    </source>
</evidence>
<dbReference type="InterPro" id="IPR030393">
    <property type="entry name" value="G_ENGB_dom"/>
</dbReference>
<evidence type="ECO:0000256" key="1">
    <source>
        <dbReference type="ARBA" id="ARBA00001946"/>
    </source>
</evidence>
<evidence type="ECO:0000256" key="2">
    <source>
        <dbReference type="ARBA" id="ARBA00009638"/>
    </source>
</evidence>
<proteinExistence type="inferred from homology"/>
<dbReference type="NCBIfam" id="TIGR03598">
    <property type="entry name" value="GTPase_YsxC"/>
    <property type="match status" value="1"/>
</dbReference>
<dbReference type="Gene3D" id="3.40.50.300">
    <property type="entry name" value="P-loop containing nucleotide triphosphate hydrolases"/>
    <property type="match status" value="1"/>
</dbReference>
<keyword evidence="3 10" id="KW-0132">Cell division</keyword>
<evidence type="ECO:0000313" key="13">
    <source>
        <dbReference type="Proteomes" id="UP001181622"/>
    </source>
</evidence>
<keyword evidence="8 10" id="KW-0717">Septation</keyword>
<dbReference type="InterPro" id="IPR019987">
    <property type="entry name" value="GTP-bd_ribosome_bio_YsxC"/>
</dbReference>
<dbReference type="PANTHER" id="PTHR11649:SF13">
    <property type="entry name" value="ENGB-TYPE G DOMAIN-CONTAINING PROTEIN"/>
    <property type="match status" value="1"/>
</dbReference>
<keyword evidence="9 10" id="KW-0131">Cell cycle</keyword>